<evidence type="ECO:0008006" key="3">
    <source>
        <dbReference type="Google" id="ProtNLM"/>
    </source>
</evidence>
<proteinExistence type="predicted"/>
<evidence type="ECO:0000313" key="2">
    <source>
        <dbReference type="Proteomes" id="UP001430700"/>
    </source>
</evidence>
<reference evidence="1" key="1">
    <citation type="submission" date="2021-11" db="EMBL/GenBank/DDBJ databases">
        <title>Description of novel Flavobacterium species.</title>
        <authorList>
            <person name="Saticioglu I.B."/>
            <person name="Ay H."/>
            <person name="Altun S."/>
            <person name="Duman M."/>
        </authorList>
    </citation>
    <scope>NUCLEOTIDE SEQUENCE</scope>
    <source>
        <strain evidence="1">F-126</strain>
    </source>
</reference>
<dbReference type="SUPFAM" id="SSF82185">
    <property type="entry name" value="Histone H3 K4-specific methyltransferase SET7/9 N-terminal domain"/>
    <property type="match status" value="1"/>
</dbReference>
<gene>
    <name evidence="1" type="ORF">LNQ34_01550</name>
</gene>
<sequence>MLDPIKGTAKALMYLHSKYDSDFPPKLKIENNGLGISPTEEWFKEGGVSFGKTGIDDSKEGKWLSGDADFDENGNVYAKGGIWKEEYFKNGLRDSIYRRFDSNGKIIYETTFKKGTGLWKEFHSNGQLYFEMYTRDGYFTDTLRLHDDKGKIIGKRLYVKDSLVYDEGLPCFPYRSDSVPSD</sequence>
<dbReference type="RefSeq" id="WP_229998442.1">
    <property type="nucleotide sequence ID" value="NZ_JAJJMN010000001.1"/>
</dbReference>
<comment type="caution">
    <text evidence="1">The sequence shown here is derived from an EMBL/GenBank/DDBJ whole genome shotgun (WGS) entry which is preliminary data.</text>
</comment>
<protein>
    <recommendedName>
        <fullName evidence="3">Toxin-antitoxin system YwqK family antitoxin</fullName>
    </recommendedName>
</protein>
<keyword evidence="2" id="KW-1185">Reference proteome</keyword>
<evidence type="ECO:0000313" key="1">
    <source>
        <dbReference type="EMBL" id="MCC9016457.1"/>
    </source>
</evidence>
<organism evidence="1 2">
    <name type="scientific">Flavobacterium lipolyticum</name>
    <dbReference type="NCBI Taxonomy" id="2893754"/>
    <lineage>
        <taxon>Bacteria</taxon>
        <taxon>Pseudomonadati</taxon>
        <taxon>Bacteroidota</taxon>
        <taxon>Flavobacteriia</taxon>
        <taxon>Flavobacteriales</taxon>
        <taxon>Flavobacteriaceae</taxon>
        <taxon>Flavobacterium</taxon>
    </lineage>
</organism>
<dbReference type="InterPro" id="IPR011652">
    <property type="entry name" value="MORN_2"/>
</dbReference>
<name>A0ABS8LWK3_9FLAO</name>
<dbReference type="EMBL" id="JAJJMN010000001">
    <property type="protein sequence ID" value="MCC9016457.1"/>
    <property type="molecule type" value="Genomic_DNA"/>
</dbReference>
<accession>A0ABS8LWK3</accession>
<dbReference type="Pfam" id="PF07661">
    <property type="entry name" value="MORN_2"/>
    <property type="match status" value="2"/>
</dbReference>
<dbReference type="Gene3D" id="2.20.110.10">
    <property type="entry name" value="Histone H3 K4-specific methyltransferase SET7/9 N-terminal domain"/>
    <property type="match status" value="1"/>
</dbReference>
<dbReference type="Proteomes" id="UP001430700">
    <property type="component" value="Unassembled WGS sequence"/>
</dbReference>